<keyword evidence="2" id="KW-0503">Monooxygenase</keyword>
<dbReference type="PANTHER" id="PTHR30137:SF8">
    <property type="entry name" value="BLR5498 PROTEIN"/>
    <property type="match status" value="1"/>
</dbReference>
<feature type="domain" description="Luciferase-like" evidence="3">
    <location>
        <begin position="33"/>
        <end position="328"/>
    </location>
</feature>
<dbReference type="Pfam" id="PF00296">
    <property type="entry name" value="Bac_luciferase"/>
    <property type="match status" value="1"/>
</dbReference>
<evidence type="ECO:0000313" key="4">
    <source>
        <dbReference type="EMBL" id="MFC6237557.1"/>
    </source>
</evidence>
<dbReference type="InterPro" id="IPR011251">
    <property type="entry name" value="Luciferase-like_dom"/>
</dbReference>
<reference evidence="5" key="1">
    <citation type="journal article" date="2019" name="Int. J. Syst. Evol. Microbiol.">
        <title>The Global Catalogue of Microorganisms (GCM) 10K type strain sequencing project: providing services to taxonomists for standard genome sequencing and annotation.</title>
        <authorList>
            <consortium name="The Broad Institute Genomics Platform"/>
            <consortium name="The Broad Institute Genome Sequencing Center for Infectious Disease"/>
            <person name="Wu L."/>
            <person name="Ma J."/>
        </authorList>
    </citation>
    <scope>NUCLEOTIDE SEQUENCE [LARGE SCALE GENOMIC DNA]</scope>
    <source>
        <strain evidence="5">CGMCC 4.7317</strain>
    </source>
</reference>
<dbReference type="InterPro" id="IPR036661">
    <property type="entry name" value="Luciferase-like_sf"/>
</dbReference>
<dbReference type="Gene3D" id="3.20.20.30">
    <property type="entry name" value="Luciferase-like domain"/>
    <property type="match status" value="1"/>
</dbReference>
<keyword evidence="1 4" id="KW-0560">Oxidoreductase</keyword>
<protein>
    <submittedName>
        <fullName evidence="4">LLM class flavin-dependent oxidoreductase</fullName>
        <ecNumber evidence="4">1.-.-.-</ecNumber>
    </submittedName>
</protein>
<dbReference type="InterPro" id="IPR050766">
    <property type="entry name" value="Bact_Lucif_Oxidored"/>
</dbReference>
<evidence type="ECO:0000313" key="5">
    <source>
        <dbReference type="Proteomes" id="UP001596138"/>
    </source>
</evidence>
<dbReference type="Proteomes" id="UP001596138">
    <property type="component" value="Unassembled WGS sequence"/>
</dbReference>
<proteinExistence type="predicted"/>
<dbReference type="SUPFAM" id="SSF51679">
    <property type="entry name" value="Bacterial luciferase-like"/>
    <property type="match status" value="1"/>
</dbReference>
<evidence type="ECO:0000259" key="3">
    <source>
        <dbReference type="Pfam" id="PF00296"/>
    </source>
</evidence>
<sequence>MITPWLFDIFNYPFDASPGSFDAKALQDLYDWHLESWEVAEQAGFEGLFFSEHHFTPYSVSPSPNLLIAAAAQRTTKMRLGVMGNIVPLHNPRRLAEEYAMLDYLSHGRLEIGIGRGVDEKEFGREGIPMAETRPRFEEGLRLIESMLYNPVFTHEGTYATYEPTTMWPPPLDRDRRRMWITALSPQTIQWCGTNGYNIATAFQPTAQLRAVNDAYKEAAKAAGQPHGPDSTMILRNVYVGETDEEARRIAEPALNRMFGLYKEAVMFQDLDHIPDGYDSQFYESFFRPFAGDGPVYWDALIDLGIFVVGSPDTVRESLIKQAQELGTSNILMWASFGSLTKEETISSYRLLGEHVIPALREAEVV</sequence>
<keyword evidence="5" id="KW-1185">Reference proteome</keyword>
<organism evidence="4 5">
    <name type="scientific">Longivirga aurantiaca</name>
    <dbReference type="NCBI Taxonomy" id="1837743"/>
    <lineage>
        <taxon>Bacteria</taxon>
        <taxon>Bacillati</taxon>
        <taxon>Actinomycetota</taxon>
        <taxon>Actinomycetes</taxon>
        <taxon>Sporichthyales</taxon>
        <taxon>Sporichthyaceae</taxon>
        <taxon>Longivirga</taxon>
    </lineage>
</organism>
<dbReference type="EMBL" id="JBHSTI010000008">
    <property type="protein sequence ID" value="MFC6237557.1"/>
    <property type="molecule type" value="Genomic_DNA"/>
</dbReference>
<dbReference type="RefSeq" id="WP_386764963.1">
    <property type="nucleotide sequence ID" value="NZ_JBHSTI010000008.1"/>
</dbReference>
<dbReference type="EC" id="1.-.-.-" evidence="4"/>
<name>A0ABW1SYQ7_9ACTN</name>
<gene>
    <name evidence="4" type="ORF">ACFQGU_06685</name>
</gene>
<comment type="caution">
    <text evidence="4">The sequence shown here is derived from an EMBL/GenBank/DDBJ whole genome shotgun (WGS) entry which is preliminary data.</text>
</comment>
<evidence type="ECO:0000256" key="1">
    <source>
        <dbReference type="ARBA" id="ARBA00023002"/>
    </source>
</evidence>
<dbReference type="PANTHER" id="PTHR30137">
    <property type="entry name" value="LUCIFERASE-LIKE MONOOXYGENASE"/>
    <property type="match status" value="1"/>
</dbReference>
<dbReference type="GO" id="GO:0016491">
    <property type="term" value="F:oxidoreductase activity"/>
    <property type="evidence" value="ECO:0007669"/>
    <property type="project" value="UniProtKB-KW"/>
</dbReference>
<evidence type="ECO:0000256" key="2">
    <source>
        <dbReference type="ARBA" id="ARBA00023033"/>
    </source>
</evidence>
<accession>A0ABW1SYQ7</accession>